<keyword evidence="11" id="KW-1185">Reference proteome</keyword>
<keyword evidence="3 7" id="KW-0812">Transmembrane</keyword>
<feature type="transmembrane region" description="Helical" evidence="8">
    <location>
        <begin position="12"/>
        <end position="28"/>
    </location>
</feature>
<evidence type="ECO:0000256" key="2">
    <source>
        <dbReference type="ARBA" id="ARBA00022475"/>
    </source>
</evidence>
<gene>
    <name evidence="10" type="ORF">P0M35_09445</name>
</gene>
<dbReference type="GO" id="GO:0016491">
    <property type="term" value="F:oxidoreductase activity"/>
    <property type="evidence" value="ECO:0007669"/>
    <property type="project" value="UniProtKB-KW"/>
</dbReference>
<evidence type="ECO:0000256" key="3">
    <source>
        <dbReference type="ARBA" id="ARBA00022692"/>
    </source>
</evidence>
<dbReference type="PANTHER" id="PTHR42682:SF3">
    <property type="entry name" value="FORMATE HYDROGENLYASE SUBUNIT 3-RELATED"/>
    <property type="match status" value="1"/>
</dbReference>
<feature type="transmembrane region" description="Helical" evidence="8">
    <location>
        <begin position="134"/>
        <end position="153"/>
    </location>
</feature>
<keyword evidence="2" id="KW-1003">Cell membrane</keyword>
<feature type="transmembrane region" description="Helical" evidence="8">
    <location>
        <begin position="635"/>
        <end position="656"/>
    </location>
</feature>
<keyword evidence="6 8" id="KW-0472">Membrane</keyword>
<feature type="transmembrane region" description="Helical" evidence="8">
    <location>
        <begin position="342"/>
        <end position="362"/>
    </location>
</feature>
<evidence type="ECO:0000256" key="7">
    <source>
        <dbReference type="RuleBase" id="RU000320"/>
    </source>
</evidence>
<feature type="transmembrane region" description="Helical" evidence="8">
    <location>
        <begin position="270"/>
        <end position="292"/>
    </location>
</feature>
<keyword evidence="5" id="KW-0560">Oxidoreductase</keyword>
<evidence type="ECO:0000256" key="4">
    <source>
        <dbReference type="ARBA" id="ARBA00022989"/>
    </source>
</evidence>
<dbReference type="Proteomes" id="UP001221302">
    <property type="component" value="Unassembled WGS sequence"/>
</dbReference>
<keyword evidence="4 8" id="KW-1133">Transmembrane helix</keyword>
<evidence type="ECO:0000256" key="6">
    <source>
        <dbReference type="ARBA" id="ARBA00023136"/>
    </source>
</evidence>
<feature type="transmembrane region" description="Helical" evidence="8">
    <location>
        <begin position="236"/>
        <end position="258"/>
    </location>
</feature>
<dbReference type="InterPro" id="IPR052175">
    <property type="entry name" value="ComplexI-like_HydComp"/>
</dbReference>
<dbReference type="AlphaFoldDB" id="A0AAE3TCX2"/>
<proteinExistence type="predicted"/>
<evidence type="ECO:0000256" key="8">
    <source>
        <dbReference type="SAM" id="Phobius"/>
    </source>
</evidence>
<feature type="transmembrane region" description="Helical" evidence="8">
    <location>
        <begin position="40"/>
        <end position="58"/>
    </location>
</feature>
<feature type="transmembrane region" description="Helical" evidence="8">
    <location>
        <begin position="204"/>
        <end position="224"/>
    </location>
</feature>
<dbReference type="EMBL" id="JARGDL010000013">
    <property type="protein sequence ID" value="MDF1612375.1"/>
    <property type="molecule type" value="Genomic_DNA"/>
</dbReference>
<evidence type="ECO:0000256" key="5">
    <source>
        <dbReference type="ARBA" id="ARBA00023002"/>
    </source>
</evidence>
<evidence type="ECO:0000313" key="10">
    <source>
        <dbReference type="EMBL" id="MDF1612375.1"/>
    </source>
</evidence>
<feature type="transmembrane region" description="Helical" evidence="8">
    <location>
        <begin position="382"/>
        <end position="408"/>
    </location>
</feature>
<feature type="transmembrane region" description="Helical" evidence="8">
    <location>
        <begin position="420"/>
        <end position="443"/>
    </location>
</feature>
<sequence length="657" mass="75277">MNILLDNDTSLLIFGFLIQFTSIFFIFLKKNKSAVFFSNTINIIGLAFSLFISIKFLFTSNGNTFPLFYNFVKIDTLSLFFLFLIQLISIPTSIYIFSYLKHYIDEKRNVRSFMLFFILLIISSQMIVIANHAILFLICWEMMSMTGFLGMLLEYEKNEVQKGSFYYFAASHVIVFILYIMFFILHKLTGSWFFDEYQKNLQIIYPVTIFLLGFLGFGIKAGFIPFHFWLPQAHPIAPTVLSAFLSGVIIKLGIYGIFRTYLFLKPLPEWVGWLVIIISLVSAIFGVWYALAQHDIKKLLAYHSVENIGIIGIGFGLGLIGAANNSLPVQILGFGGALLHTLNHAIFKSLLFIGSGVIYQNLGTRNIEEMGGIVHRAKYLSIFFLIGSIAISGLPPFNGFISEFIIYVGFFKTANELKNYYPILMLLFAVGLALVGGLAVACFTKVNSIIFLGTARKEIKKFVINIYDYISLGLLSSLCIIIGFFPTPFVYLIGKIIKYDFVNYSYRSVLETIEWNNFSFIFISFSSLATIIFFIKKYFNKKYSSRKIEAWGCGYNNITPRMQYTASSFADELNEIPKSILLYHKKIDLSENVFPKSFHFESHSEDLVDSKVVIPFYNNLRNILDKIQFLSQTDIRYYIGFILITIFIYSLLSFIWN</sequence>
<dbReference type="PANTHER" id="PTHR42682">
    <property type="entry name" value="HYDROGENASE-4 COMPONENT F"/>
    <property type="match status" value="1"/>
</dbReference>
<feature type="transmembrane region" description="Helical" evidence="8">
    <location>
        <begin position="518"/>
        <end position="539"/>
    </location>
</feature>
<dbReference type="GO" id="GO:0005886">
    <property type="term" value="C:plasma membrane"/>
    <property type="evidence" value="ECO:0007669"/>
    <property type="project" value="UniProtKB-SubCell"/>
</dbReference>
<dbReference type="RefSeq" id="WP_321536146.1">
    <property type="nucleotide sequence ID" value="NZ_JARGDL010000013.1"/>
</dbReference>
<name>A0AAE3TCX2_9BACT</name>
<comment type="subcellular location">
    <subcellularLocation>
        <location evidence="1">Cell membrane</location>
        <topology evidence="1">Multi-pass membrane protein</topology>
    </subcellularLocation>
    <subcellularLocation>
        <location evidence="7">Membrane</location>
        <topology evidence="7">Multi-pass membrane protein</topology>
    </subcellularLocation>
</comment>
<comment type="caution">
    <text evidence="10">The sequence shown here is derived from an EMBL/GenBank/DDBJ whole genome shotgun (WGS) entry which is preliminary data.</text>
</comment>
<evidence type="ECO:0000256" key="1">
    <source>
        <dbReference type="ARBA" id="ARBA00004651"/>
    </source>
</evidence>
<feature type="domain" description="NADH:quinone oxidoreductase/Mrp antiporter transmembrane" evidence="9">
    <location>
        <begin position="130"/>
        <end position="411"/>
    </location>
</feature>
<protein>
    <submittedName>
        <fullName evidence="10">Proton-conducting transporter membrane subunit</fullName>
    </submittedName>
</protein>
<dbReference type="Pfam" id="PF00361">
    <property type="entry name" value="Proton_antipo_M"/>
    <property type="match status" value="1"/>
</dbReference>
<evidence type="ECO:0000313" key="11">
    <source>
        <dbReference type="Proteomes" id="UP001221302"/>
    </source>
</evidence>
<feature type="transmembrane region" description="Helical" evidence="8">
    <location>
        <begin position="299"/>
        <end position="322"/>
    </location>
</feature>
<feature type="transmembrane region" description="Helical" evidence="8">
    <location>
        <begin position="464"/>
        <end position="485"/>
    </location>
</feature>
<feature type="transmembrane region" description="Helical" evidence="8">
    <location>
        <begin position="165"/>
        <end position="184"/>
    </location>
</feature>
<dbReference type="InterPro" id="IPR001750">
    <property type="entry name" value="ND/Mrp_TM"/>
</dbReference>
<organism evidence="10 11">
    <name type="scientific">Stygiobacter electus</name>
    <dbReference type="NCBI Taxonomy" id="3032292"/>
    <lineage>
        <taxon>Bacteria</taxon>
        <taxon>Pseudomonadati</taxon>
        <taxon>Ignavibacteriota</taxon>
        <taxon>Ignavibacteria</taxon>
        <taxon>Ignavibacteriales</taxon>
        <taxon>Melioribacteraceae</taxon>
        <taxon>Stygiobacter</taxon>
    </lineage>
</organism>
<evidence type="ECO:0000259" key="9">
    <source>
        <dbReference type="Pfam" id="PF00361"/>
    </source>
</evidence>
<reference evidence="10" key="1">
    <citation type="submission" date="2023-03" db="EMBL/GenBank/DDBJ databases">
        <title>Stygiobacter electus gen. nov., sp. nov., facultatively anaerobic thermotolerant bacterium of the class Ignavibacteria from a well of Yessentuki mineral water deposit.</title>
        <authorList>
            <person name="Podosokorskaya O.A."/>
            <person name="Elcheninov A.G."/>
            <person name="Petrova N.F."/>
            <person name="Zavarzina D.G."/>
            <person name="Kublanov I.V."/>
            <person name="Merkel A.Y."/>
        </authorList>
    </citation>
    <scope>NUCLEOTIDE SEQUENCE</scope>
    <source>
        <strain evidence="10">09-Me</strain>
    </source>
</reference>
<feature type="transmembrane region" description="Helical" evidence="8">
    <location>
        <begin position="78"/>
        <end position="100"/>
    </location>
</feature>
<feature type="transmembrane region" description="Helical" evidence="8">
    <location>
        <begin position="112"/>
        <end position="128"/>
    </location>
</feature>
<accession>A0AAE3TCX2</accession>